<dbReference type="InParanoid" id="A0A151Z7E3"/>
<protein>
    <submittedName>
        <fullName evidence="1">Uncharacterized protein</fullName>
    </submittedName>
</protein>
<gene>
    <name evidence="1" type="ORF">DLAC_11794</name>
</gene>
<dbReference type="EMBL" id="LODT01000039">
    <property type="protein sequence ID" value="KYQ89882.1"/>
    <property type="molecule type" value="Genomic_DNA"/>
</dbReference>
<evidence type="ECO:0000313" key="1">
    <source>
        <dbReference type="EMBL" id="KYQ89882.1"/>
    </source>
</evidence>
<keyword evidence="2" id="KW-1185">Reference proteome</keyword>
<reference evidence="1 2" key="1">
    <citation type="submission" date="2015-12" db="EMBL/GenBank/DDBJ databases">
        <title>Dictyostelia acquired genes for synthesis and detection of signals that induce cell-type specialization by lateral gene transfer from prokaryotes.</title>
        <authorList>
            <person name="Gloeckner G."/>
            <person name="Schaap P."/>
        </authorList>
    </citation>
    <scope>NUCLEOTIDE SEQUENCE [LARGE SCALE GENOMIC DNA]</scope>
    <source>
        <strain evidence="1 2">TK</strain>
    </source>
</reference>
<sequence>MNSNLPIACCLIPYLIQAKEDTSANVKVLFSPDDINRLGSVIVQIIQQKEKSQPPNYKYFETILSDSKHLYQAVMMQQFPTFSIIKISQFQVQKSKGYILNATCEQLNVGQSLLGSPVLINFEALDSKVDCGLLVDVLNSYFEKVAKENIEVKDKDWKCLEFEGSSDTLVYVHQSTYRPTSTMKVDLKITDGVTSYKGTLELSKKQHVLHSIIKLNHFKIYKENGDIEIEDYQLIRSNVKFDNQLNLKTFNWIYFQYNLLRDQLLRDNPSHETLGTSFGHTPPQVLDANSLHNHEKTQLHKFFQNNLHLSDNTEYCKYICKQLKETVNFFGDYFKFLSILRCLYDQLVGIVKLIPIEKAMMNNLRLIFYYLNDWVLVERIKLKIVGQLKYTEVDPKEPSSLLISWIDQSINSTLYHAYIERQHKKSIKKLLWIL</sequence>
<dbReference type="Proteomes" id="UP000076078">
    <property type="component" value="Unassembled WGS sequence"/>
</dbReference>
<accession>A0A151Z7E3</accession>
<comment type="caution">
    <text evidence="1">The sequence shown here is derived from an EMBL/GenBank/DDBJ whole genome shotgun (WGS) entry which is preliminary data.</text>
</comment>
<evidence type="ECO:0000313" key="2">
    <source>
        <dbReference type="Proteomes" id="UP000076078"/>
    </source>
</evidence>
<proteinExistence type="predicted"/>
<name>A0A151Z7E3_TIELA</name>
<dbReference type="AlphaFoldDB" id="A0A151Z7E3"/>
<organism evidence="1 2">
    <name type="scientific">Tieghemostelium lacteum</name>
    <name type="common">Slime mold</name>
    <name type="synonym">Dictyostelium lacteum</name>
    <dbReference type="NCBI Taxonomy" id="361077"/>
    <lineage>
        <taxon>Eukaryota</taxon>
        <taxon>Amoebozoa</taxon>
        <taxon>Evosea</taxon>
        <taxon>Eumycetozoa</taxon>
        <taxon>Dictyostelia</taxon>
        <taxon>Dictyosteliales</taxon>
        <taxon>Raperosteliaceae</taxon>
        <taxon>Tieghemostelium</taxon>
    </lineage>
</organism>